<protein>
    <submittedName>
        <fullName evidence="1">Uncharacterized protein</fullName>
    </submittedName>
</protein>
<organism evidence="1">
    <name type="scientific">Micromonas pusilla</name>
    <name type="common">Picoplanktonic green alga</name>
    <name type="synonym">Chromulina pusilla</name>
    <dbReference type="NCBI Taxonomy" id="38833"/>
    <lineage>
        <taxon>Eukaryota</taxon>
        <taxon>Viridiplantae</taxon>
        <taxon>Chlorophyta</taxon>
        <taxon>Mamiellophyceae</taxon>
        <taxon>Mamiellales</taxon>
        <taxon>Mamiellaceae</taxon>
        <taxon>Micromonas</taxon>
    </lineage>
</organism>
<name>A0A7S0KIQ7_MICPS</name>
<evidence type="ECO:0000313" key="1">
    <source>
        <dbReference type="EMBL" id="CAD8581472.1"/>
    </source>
</evidence>
<proteinExistence type="predicted"/>
<dbReference type="AlphaFoldDB" id="A0A7S0KIQ7"/>
<accession>A0A7S0KIQ7</accession>
<reference evidence="1" key="1">
    <citation type="submission" date="2021-01" db="EMBL/GenBank/DDBJ databases">
        <authorList>
            <person name="Corre E."/>
            <person name="Pelletier E."/>
            <person name="Niang G."/>
            <person name="Scheremetjew M."/>
            <person name="Finn R."/>
            <person name="Kale V."/>
            <person name="Holt S."/>
            <person name="Cochrane G."/>
            <person name="Meng A."/>
            <person name="Brown T."/>
            <person name="Cohen L."/>
        </authorList>
    </citation>
    <scope>NUCLEOTIDE SEQUENCE</scope>
    <source>
        <strain evidence="1">CCMP494</strain>
    </source>
</reference>
<gene>
    <name evidence="1" type="ORF">MSP1404_LOCUS3117</name>
</gene>
<sequence length="130" mass="15230">MSNYPELKRSKTDPCIYFKITKEHTFILSVRVDDYIIGYDNQEYFDKFVEHYNEHVPITIYPEVDFIFQMKIEWFGNKVTVHQNRMITALTIKHGLGESSKAPKTPMPPGIVLKPKEYEESFPEGCPIPN</sequence>
<dbReference type="EMBL" id="HBEV01004119">
    <property type="protein sequence ID" value="CAD8581472.1"/>
    <property type="molecule type" value="Transcribed_RNA"/>
</dbReference>